<dbReference type="Gene3D" id="1.25.40.10">
    <property type="entry name" value="Tetratricopeptide repeat domain"/>
    <property type="match status" value="1"/>
</dbReference>
<dbReference type="Pfam" id="PF13431">
    <property type="entry name" value="TPR_17"/>
    <property type="match status" value="1"/>
</dbReference>
<reference evidence="2" key="1">
    <citation type="journal article" date="2016" name="Ticks Tick Borne Dis.">
        <title>De novo assembly and annotation of the salivary gland transcriptome of Rhipicephalus appendiculatus male and female ticks during blood feeding.</title>
        <authorList>
            <person name="de Castro M.H."/>
            <person name="de Klerk D."/>
            <person name="Pienaar R."/>
            <person name="Latif A.A."/>
            <person name="Rees D.J."/>
            <person name="Mans B.J."/>
        </authorList>
    </citation>
    <scope>NUCLEOTIDE SEQUENCE</scope>
    <source>
        <tissue evidence="2">Salivary glands</tissue>
    </source>
</reference>
<protein>
    <submittedName>
        <fullName evidence="2">FK506-binding protein 4/5</fullName>
    </submittedName>
</protein>
<feature type="repeat" description="TPR" evidence="1">
    <location>
        <begin position="238"/>
        <end position="271"/>
    </location>
</feature>
<dbReference type="InterPro" id="IPR050754">
    <property type="entry name" value="FKBP4/5/8-like"/>
</dbReference>
<proteinExistence type="predicted"/>
<keyword evidence="1" id="KW-0802">TPR repeat</keyword>
<name>A0A131Z6M3_RHIAP</name>
<sequence>MTDKDPQFEEWEAPDKSFRKIIVKAGHIGKRPLHESSCQCNVLSDEEGIVGLGSGIRTKTLVVGDVSNEVELILERCLMTMNTEEVCDVLFTLPLNITVPYIPKAAYLCSETQPAMDFNVSRTQGNASKDSRKEAGDVSLSCGVPPEKTDVTPKSYRVRIELKTFSNVPHVCDMTCADKLQYACGHRDKGSQLFSAKNYRWAFRHFSWSYKYVISLEHDNVPGDVATQLDLDIQGLKLKCLLNLAACQLQNYSYDHAVENCTHALEIDPNNVKGLYRRGTALIQLQEYERAKCDLEHAKSLDPKNPAIDKQLEILKERTCKLNKYFAVAMKKLFE</sequence>
<dbReference type="SMART" id="SM00028">
    <property type="entry name" value="TPR"/>
    <property type="match status" value="2"/>
</dbReference>
<dbReference type="EMBL" id="GEDV01002112">
    <property type="protein sequence ID" value="JAP86445.1"/>
    <property type="molecule type" value="Transcribed_RNA"/>
</dbReference>
<evidence type="ECO:0000256" key="1">
    <source>
        <dbReference type="PROSITE-ProRule" id="PRU00339"/>
    </source>
</evidence>
<dbReference type="InterPro" id="IPR019734">
    <property type="entry name" value="TPR_rpt"/>
</dbReference>
<feature type="repeat" description="TPR" evidence="1">
    <location>
        <begin position="272"/>
        <end position="305"/>
    </location>
</feature>
<dbReference type="AlphaFoldDB" id="A0A131Z6M3"/>
<accession>A0A131Z6M3</accession>
<dbReference type="PROSITE" id="PS50005">
    <property type="entry name" value="TPR"/>
    <property type="match status" value="2"/>
</dbReference>
<dbReference type="SUPFAM" id="SSF48452">
    <property type="entry name" value="TPR-like"/>
    <property type="match status" value="1"/>
</dbReference>
<dbReference type="PANTHER" id="PTHR46512:SF10">
    <property type="entry name" value="FK506-BINDING PROTEIN-LIKE"/>
    <property type="match status" value="1"/>
</dbReference>
<dbReference type="InterPro" id="IPR011990">
    <property type="entry name" value="TPR-like_helical_dom_sf"/>
</dbReference>
<dbReference type="PANTHER" id="PTHR46512">
    <property type="entry name" value="PEPTIDYLPROLYL ISOMERASE"/>
    <property type="match status" value="1"/>
</dbReference>
<organism evidence="2">
    <name type="scientific">Rhipicephalus appendiculatus</name>
    <name type="common">Brown ear tick</name>
    <dbReference type="NCBI Taxonomy" id="34631"/>
    <lineage>
        <taxon>Eukaryota</taxon>
        <taxon>Metazoa</taxon>
        <taxon>Ecdysozoa</taxon>
        <taxon>Arthropoda</taxon>
        <taxon>Chelicerata</taxon>
        <taxon>Arachnida</taxon>
        <taxon>Acari</taxon>
        <taxon>Parasitiformes</taxon>
        <taxon>Ixodida</taxon>
        <taxon>Ixodoidea</taxon>
        <taxon>Ixodidae</taxon>
        <taxon>Rhipicephalinae</taxon>
        <taxon>Rhipicephalus</taxon>
        <taxon>Rhipicephalus</taxon>
    </lineage>
</organism>
<evidence type="ECO:0000313" key="2">
    <source>
        <dbReference type="EMBL" id="JAP86445.1"/>
    </source>
</evidence>